<proteinExistence type="inferred from homology"/>
<keyword evidence="11" id="KW-0805">Transcription regulation</keyword>
<evidence type="ECO:0000256" key="18">
    <source>
        <dbReference type="ARBA" id="ARBA00023166"/>
    </source>
</evidence>
<organism evidence="32 33">
    <name type="scientific">Piaya cayana</name>
    <name type="common">Common squirrel cuckoo</name>
    <dbReference type="NCBI Taxonomy" id="33601"/>
    <lineage>
        <taxon>Eukaryota</taxon>
        <taxon>Metazoa</taxon>
        <taxon>Chordata</taxon>
        <taxon>Craniata</taxon>
        <taxon>Vertebrata</taxon>
        <taxon>Euteleostomi</taxon>
        <taxon>Archelosauria</taxon>
        <taxon>Archosauria</taxon>
        <taxon>Dinosauria</taxon>
        <taxon>Saurischia</taxon>
        <taxon>Theropoda</taxon>
        <taxon>Coelurosauria</taxon>
        <taxon>Aves</taxon>
        <taxon>Neognathae</taxon>
        <taxon>Neoaves</taxon>
        <taxon>Otidimorphae</taxon>
        <taxon>Cuculiformes</taxon>
        <taxon>Coccyzidae</taxon>
        <taxon>Piaya</taxon>
    </lineage>
</organism>
<keyword evidence="33" id="KW-1185">Reference proteome</keyword>
<dbReference type="EMBL" id="WAAB01000075">
    <property type="protein sequence ID" value="NWH69301.1"/>
    <property type="molecule type" value="Genomic_DNA"/>
</dbReference>
<keyword evidence="21" id="KW-0968">Cytoplasmic vesicle</keyword>
<evidence type="ECO:0000256" key="26">
    <source>
        <dbReference type="ARBA" id="ARBA00045371"/>
    </source>
</evidence>
<keyword evidence="19" id="KW-0753">Steroid metabolism</keyword>
<evidence type="ECO:0000256" key="20">
    <source>
        <dbReference type="ARBA" id="ARBA00023242"/>
    </source>
</evidence>
<dbReference type="CDD" id="cd18921">
    <property type="entry name" value="bHLHzip_SREBP1"/>
    <property type="match status" value="1"/>
</dbReference>
<evidence type="ECO:0000256" key="11">
    <source>
        <dbReference type="ARBA" id="ARBA00023015"/>
    </source>
</evidence>
<evidence type="ECO:0000256" key="27">
    <source>
        <dbReference type="ARBA" id="ARBA00047005"/>
    </source>
</evidence>
<name>A0A850WN08_PIACA</name>
<feature type="domain" description="BHLH" evidence="31">
    <location>
        <begin position="267"/>
        <end position="317"/>
    </location>
</feature>
<keyword evidence="5" id="KW-0153">Cholesterol metabolism</keyword>
<dbReference type="PANTHER" id="PTHR46062:SF2">
    <property type="entry name" value="STEROL REGULATORY ELEMENT-BINDING PROTEIN 1"/>
    <property type="match status" value="1"/>
</dbReference>
<comment type="caution">
    <text evidence="32">The sequence shown here is derived from an EMBL/GenBank/DDBJ whole genome shotgun (WGS) entry which is preliminary data.</text>
</comment>
<evidence type="ECO:0000256" key="3">
    <source>
        <dbReference type="ARBA" id="ARBA00004557"/>
    </source>
</evidence>
<evidence type="ECO:0000256" key="9">
    <source>
        <dbReference type="ARBA" id="ARBA00022843"/>
    </source>
</evidence>
<feature type="non-terminal residue" evidence="32">
    <location>
        <position position="1109"/>
    </location>
</feature>
<evidence type="ECO:0000256" key="2">
    <source>
        <dbReference type="ARBA" id="ARBA00004477"/>
    </source>
</evidence>
<keyword evidence="16" id="KW-0010">Activator</keyword>
<feature type="region of interest" description="Disordered" evidence="30">
    <location>
        <begin position="369"/>
        <end position="424"/>
    </location>
</feature>
<dbReference type="Gene3D" id="4.10.280.10">
    <property type="entry name" value="Helix-loop-helix DNA-binding domain"/>
    <property type="match status" value="1"/>
</dbReference>
<keyword evidence="10" id="KW-1133">Transmembrane helix</keyword>
<dbReference type="GO" id="GO:0000139">
    <property type="term" value="C:Golgi membrane"/>
    <property type="evidence" value="ECO:0007669"/>
    <property type="project" value="UniProtKB-SubCell"/>
</dbReference>
<dbReference type="OrthoDB" id="2133190at2759"/>
<comment type="function">
    <text evidence="25">Precursor of the transcription factor form (Processed sterol regulatory element-binding protein 1), which is embedded in the endoplasmic reticulum membrane. Low sterol concentrations promote processing of this form, releasing the transcription factor form that translocates into the nucleus and activates transcription of genes involved in cholesterol biosynthesis and lipid homeostasis.</text>
</comment>
<protein>
    <recommendedName>
        <fullName evidence="23">Sterol regulatory element-binding protein 1</fullName>
    </recommendedName>
    <alternativeName>
        <fullName evidence="24">Sterol regulatory element-binding transcription factor 1</fullName>
    </alternativeName>
</protein>
<comment type="subunit">
    <text evidence="28">Forms a tight complex with SCAP, the SCAP-SREBP complex, in the endoplasmic reticulum membrane and the Golgi apparatus. Interacts with PAQR3; the interaction anchors the SCAP-SREBP complex to the Golgi apparatus in low cholesterol conditions.</text>
</comment>
<evidence type="ECO:0000256" key="1">
    <source>
        <dbReference type="ARBA" id="ARBA00004123"/>
    </source>
</evidence>
<evidence type="ECO:0000256" key="15">
    <source>
        <dbReference type="ARBA" id="ARBA00023136"/>
    </source>
</evidence>
<evidence type="ECO:0000256" key="21">
    <source>
        <dbReference type="ARBA" id="ARBA00023329"/>
    </source>
</evidence>
<reference evidence="32" key="1">
    <citation type="submission" date="2019-09" db="EMBL/GenBank/DDBJ databases">
        <title>Bird 10,000 Genomes (B10K) Project - Family phase.</title>
        <authorList>
            <person name="Zhang G."/>
        </authorList>
    </citation>
    <scope>NUCLEOTIDE SEQUENCE</scope>
    <source>
        <strain evidence="32">B10K-DU-008-47</strain>
        <tissue evidence="32">Mixed tissue sample</tissue>
    </source>
</reference>
<evidence type="ECO:0000256" key="12">
    <source>
        <dbReference type="ARBA" id="ARBA00023034"/>
    </source>
</evidence>
<keyword evidence="13" id="KW-0443">Lipid metabolism</keyword>
<dbReference type="Proteomes" id="UP000653271">
    <property type="component" value="Unassembled WGS sequence"/>
</dbReference>
<dbReference type="GO" id="GO:0012507">
    <property type="term" value="C:ER to Golgi transport vesicle membrane"/>
    <property type="evidence" value="ECO:0007669"/>
    <property type="project" value="UniProtKB-SubCell"/>
</dbReference>
<dbReference type="SMART" id="SM00353">
    <property type="entry name" value="HLH"/>
    <property type="match status" value="1"/>
</dbReference>
<keyword evidence="18" id="KW-1207">Sterol metabolism</keyword>
<dbReference type="GO" id="GO:0000978">
    <property type="term" value="F:RNA polymerase II cis-regulatory region sequence-specific DNA binding"/>
    <property type="evidence" value="ECO:0007669"/>
    <property type="project" value="TreeGrafter"/>
</dbReference>
<comment type="function">
    <text evidence="26">Key transcription factor that regulates expression of genes involved in cholesterol biosynthesis and lipid homeostasis. Binds to the sterol regulatory element 1 (SRE-1) (5'-ATCACCCCAC-3'). Has dual sequence specificity binding to both an E-box motif (5'-ATCACGTGA-3') and to SRE-1 (5'-ATCACCCCAC-3'). Regulates the promoters of genes involved in cholesterol biosynthesis and the LDL receptor (LDLR) pathway of sterol regulation.</text>
</comment>
<evidence type="ECO:0000256" key="28">
    <source>
        <dbReference type="ARBA" id="ARBA00049702"/>
    </source>
</evidence>
<feature type="compositionally biased region" description="Low complexity" evidence="30">
    <location>
        <begin position="375"/>
        <end position="403"/>
    </location>
</feature>
<dbReference type="GO" id="GO:0000981">
    <property type="term" value="F:DNA-binding transcription factor activity, RNA polymerase II-specific"/>
    <property type="evidence" value="ECO:0007669"/>
    <property type="project" value="TreeGrafter"/>
</dbReference>
<keyword evidence="14" id="KW-0238">DNA-binding</keyword>
<evidence type="ECO:0000256" key="5">
    <source>
        <dbReference type="ARBA" id="ARBA00022548"/>
    </source>
</evidence>
<feature type="region of interest" description="Disordered" evidence="30">
    <location>
        <begin position="1012"/>
        <end position="1046"/>
    </location>
</feature>
<evidence type="ECO:0000256" key="30">
    <source>
        <dbReference type="SAM" id="MobiDB-lite"/>
    </source>
</evidence>
<evidence type="ECO:0000259" key="31">
    <source>
        <dbReference type="PROSITE" id="PS50888"/>
    </source>
</evidence>
<evidence type="ECO:0000256" key="8">
    <source>
        <dbReference type="ARBA" id="ARBA00022824"/>
    </source>
</evidence>
<dbReference type="GO" id="GO:0005634">
    <property type="term" value="C:nucleus"/>
    <property type="evidence" value="ECO:0007669"/>
    <property type="project" value="UniProtKB-SubCell"/>
</dbReference>
<evidence type="ECO:0000256" key="6">
    <source>
        <dbReference type="ARBA" id="ARBA00022553"/>
    </source>
</evidence>
<feature type="region of interest" description="Disordered" evidence="30">
    <location>
        <begin position="1"/>
        <end position="79"/>
    </location>
</feature>
<feature type="coiled-coil region" evidence="29">
    <location>
        <begin position="307"/>
        <end position="337"/>
    </location>
</feature>
<evidence type="ECO:0000313" key="33">
    <source>
        <dbReference type="Proteomes" id="UP000653271"/>
    </source>
</evidence>
<dbReference type="AlphaFoldDB" id="A0A850WN08"/>
<keyword evidence="8" id="KW-0256">Endoplasmic reticulum</keyword>
<keyword evidence="29" id="KW-0175">Coiled coil</keyword>
<dbReference type="PROSITE" id="PS50888">
    <property type="entry name" value="BHLH"/>
    <property type="match status" value="1"/>
</dbReference>
<evidence type="ECO:0000256" key="7">
    <source>
        <dbReference type="ARBA" id="ARBA00022692"/>
    </source>
</evidence>
<dbReference type="GO" id="GO:0008203">
    <property type="term" value="P:cholesterol metabolic process"/>
    <property type="evidence" value="ECO:0007669"/>
    <property type="project" value="UniProtKB-KW"/>
</dbReference>
<feature type="region of interest" description="Disordered" evidence="30">
    <location>
        <begin position="126"/>
        <end position="148"/>
    </location>
</feature>
<dbReference type="InterPro" id="IPR011598">
    <property type="entry name" value="bHLH_dom"/>
</dbReference>
<evidence type="ECO:0000256" key="4">
    <source>
        <dbReference type="ARBA" id="ARBA00004653"/>
    </source>
</evidence>
<dbReference type="FunFam" id="4.10.280.10:FF:000016">
    <property type="entry name" value="Sterol regulatory element-binding transcription factor 1"/>
    <property type="match status" value="1"/>
</dbReference>
<comment type="similarity">
    <text evidence="22">Belongs to the SREBP family.</text>
</comment>
<evidence type="ECO:0000256" key="29">
    <source>
        <dbReference type="SAM" id="Coils"/>
    </source>
</evidence>
<dbReference type="PANTHER" id="PTHR46062">
    <property type="entry name" value="STEROL REGULATORY ELEMENT-BINDING PROTEIN"/>
    <property type="match status" value="1"/>
</dbReference>
<sequence>DMLQLLNTPDNDFSRLFDSPFSAPDSAVPGGLPTTPDPLSSYLGPSNAPPSTPASSVYPGPPGLATFTQQPPAPVLPTPALGVKEESAAVPSSQPSVMLAPSFVPASPGQFSPQPLGGYQNQHGFSAVQPGASGQTLPSLLPTPQPSQPVALPGAVQSVAPQQLLAPAAQPVSPQIQPVPVLLQPHFIKADSLLLTAVKTDAGSAKTSSIASLATSASSSATPLQVPALVSGGTILATVPLVVDAEKLPINRLAPNGKPALVQSRGEKRTAHNAIEKRYRSSINDKIVELKDLVVGTEAKLNKSAVLRKAIEYIRFLQQSNQKLKQENLTLKMAMQKNKSLKDLVDSSGSEAKAEAPMEVVKAEVMEMLTPPPSDVGSPSHSSLLSLSGGSSNSSSDSEPDSPLCDHGKVKQEHPPPSPSSQGMLDRSRMALCTFVFLCLSFNPLASLLRGSSAPVGSLGTTGPSRSIMAESGTVEEPWGWAQWLWPTLAFWVLNAALVLGAVVRLFVFGEPVTRPHSEPSILFWRHRRQADLDLDRGDFAQGAQHLRTALGALGRPLPASHGDLTCSLLWTLLRHLLQRLWVGRWLAARAGGLRRDPPPRDHVRQSARDAAMTYHRLHQLHLAGKQAGGHLLAINLALSAVNLAECAGDAISVAALAEIYVAAALRVKASLHRCFHFLARPFLCSARRVALSHGGAVPPAMQWLCHPLGHRFFVDGDWAVKGVPRETIYSSAGNPGNSAASHRPPRTPILGCGSLRSLSPYATVDPLAQVTQLFREHLLEKALCCVAMPEPGRPAAQGEGRFSDALEYLQLLNGCSNTSDAPGPVPSISSGLAAVTGTDPVSKWWASLIGTVIHWLQGDEEGAERLYPLVETMPRALQSSEKPLPRAALHSFRAVRAMLSKQDGSQASLNHCEKASSCLRESLELGTPPKGTIDKAVQLLLCDLLLVTRTNLWQQQMSVSQQRSCLYQASALELRGFQQDLSSLRRLAQTLRPAMRRVFLHEATARLMARASPTRTHQLLDRSLRRRGVQGSKPASEPESHPTPREHAEALLLACCYLPPSFLSGPGQRVGMLAEAARTLEKLGDKRTLHDCQQMIIKLGSGTTVTSG</sequence>
<keyword evidence="17" id="KW-0804">Transcription</keyword>
<evidence type="ECO:0000256" key="14">
    <source>
        <dbReference type="ARBA" id="ARBA00023125"/>
    </source>
</evidence>
<dbReference type="GO" id="GO:0005789">
    <property type="term" value="C:endoplasmic reticulum membrane"/>
    <property type="evidence" value="ECO:0007669"/>
    <property type="project" value="UniProtKB-SubCell"/>
</dbReference>
<comment type="subcellular location">
    <subcellularLocation>
        <location evidence="3">Cytoplasmic vesicle</location>
        <location evidence="3">COPII-coated vesicle membrane</location>
        <topology evidence="3">Multi-pass membrane protein</topology>
    </subcellularLocation>
    <subcellularLocation>
        <location evidence="2">Endoplasmic reticulum membrane</location>
        <topology evidence="2">Multi-pass membrane protein</topology>
    </subcellularLocation>
    <subcellularLocation>
        <location evidence="4">Golgi apparatus membrane</location>
        <topology evidence="4">Multi-pass membrane protein</topology>
    </subcellularLocation>
    <subcellularLocation>
        <location evidence="1">Nucleus</location>
    </subcellularLocation>
</comment>
<keyword evidence="9" id="KW-0832">Ubl conjugation</keyword>
<dbReference type="SUPFAM" id="SSF47459">
    <property type="entry name" value="HLH, helix-loop-helix DNA-binding domain"/>
    <property type="match status" value="1"/>
</dbReference>
<comment type="subunit">
    <text evidence="27">Efficient DNA binding of the soluble transcription factor fragment requires dimerization with another bHLH protein. Interacts with CEBPA, the interaction produces a transcriptional synergy. Interacts with LMNA.</text>
</comment>
<evidence type="ECO:0000256" key="13">
    <source>
        <dbReference type="ARBA" id="ARBA00023098"/>
    </source>
</evidence>
<feature type="compositionally biased region" description="Basic and acidic residues" evidence="30">
    <location>
        <begin position="404"/>
        <end position="414"/>
    </location>
</feature>
<evidence type="ECO:0000256" key="25">
    <source>
        <dbReference type="ARBA" id="ARBA00045313"/>
    </source>
</evidence>
<keyword evidence="12" id="KW-0333">Golgi apparatus</keyword>
<dbReference type="InterPro" id="IPR036638">
    <property type="entry name" value="HLH_DNA-bd_sf"/>
</dbReference>
<evidence type="ECO:0000256" key="19">
    <source>
        <dbReference type="ARBA" id="ARBA00023221"/>
    </source>
</evidence>
<keyword evidence="6" id="KW-0597">Phosphoprotein</keyword>
<feature type="non-terminal residue" evidence="32">
    <location>
        <position position="1"/>
    </location>
</feature>
<feature type="compositionally biased region" description="Basic and acidic residues" evidence="30">
    <location>
        <begin position="1037"/>
        <end position="1046"/>
    </location>
</feature>
<evidence type="ECO:0000256" key="23">
    <source>
        <dbReference type="ARBA" id="ARBA00039749"/>
    </source>
</evidence>
<feature type="compositionally biased region" description="Polar residues" evidence="30">
    <location>
        <begin position="1"/>
        <end position="11"/>
    </location>
</feature>
<keyword evidence="20" id="KW-0539">Nucleus</keyword>
<evidence type="ECO:0000256" key="22">
    <source>
        <dbReference type="ARBA" id="ARBA00038460"/>
    </source>
</evidence>
<gene>
    <name evidence="32" type="primary">Srebf1</name>
    <name evidence="32" type="ORF">PIACAY_R03696</name>
</gene>
<evidence type="ECO:0000256" key="17">
    <source>
        <dbReference type="ARBA" id="ARBA00023163"/>
    </source>
</evidence>
<dbReference type="Pfam" id="PF00010">
    <property type="entry name" value="HLH"/>
    <property type="match status" value="1"/>
</dbReference>
<keyword evidence="7" id="KW-0812">Transmembrane</keyword>
<evidence type="ECO:0000313" key="32">
    <source>
        <dbReference type="EMBL" id="NWH69301.1"/>
    </source>
</evidence>
<accession>A0A850WN08</accession>
<evidence type="ECO:0000256" key="16">
    <source>
        <dbReference type="ARBA" id="ARBA00023159"/>
    </source>
</evidence>
<keyword evidence="15" id="KW-0472">Membrane</keyword>
<dbReference type="GO" id="GO:0046983">
    <property type="term" value="F:protein dimerization activity"/>
    <property type="evidence" value="ECO:0007669"/>
    <property type="project" value="InterPro"/>
</dbReference>
<evidence type="ECO:0000256" key="24">
    <source>
        <dbReference type="ARBA" id="ARBA00042215"/>
    </source>
</evidence>
<evidence type="ECO:0000256" key="10">
    <source>
        <dbReference type="ARBA" id="ARBA00022989"/>
    </source>
</evidence>